<reference evidence="2 3" key="1">
    <citation type="submission" date="2021-06" db="EMBL/GenBank/DDBJ databases">
        <authorList>
            <person name="Palmer J.M."/>
        </authorList>
    </citation>
    <scope>NUCLEOTIDE SEQUENCE [LARGE SCALE GENOMIC DNA]</scope>
    <source>
        <strain evidence="2 3">AS_MEX2019</strain>
        <tissue evidence="2">Muscle</tissue>
    </source>
</reference>
<evidence type="ECO:0000313" key="3">
    <source>
        <dbReference type="Proteomes" id="UP001469553"/>
    </source>
</evidence>
<keyword evidence="3" id="KW-1185">Reference proteome</keyword>
<dbReference type="Proteomes" id="UP001469553">
    <property type="component" value="Unassembled WGS sequence"/>
</dbReference>
<comment type="caution">
    <text evidence="2">The sequence shown here is derived from an EMBL/GenBank/DDBJ whole genome shotgun (WGS) entry which is preliminary data.</text>
</comment>
<feature type="region of interest" description="Disordered" evidence="1">
    <location>
        <begin position="66"/>
        <end position="109"/>
    </location>
</feature>
<accession>A0ABV0ZX77</accession>
<name>A0ABV0ZX77_9TELE</name>
<proteinExistence type="predicted"/>
<evidence type="ECO:0000256" key="1">
    <source>
        <dbReference type="SAM" id="MobiDB-lite"/>
    </source>
</evidence>
<evidence type="ECO:0000313" key="2">
    <source>
        <dbReference type="EMBL" id="MEQ2310854.1"/>
    </source>
</evidence>
<sequence length="109" mass="12239">MDSMCSISMTPVPIFPTSGPVRFTLTGQSTCAERGVRCQPKQLLSSFRAEPSQHVHKTHIIRTDLVRKRTGFQPEQIPRADPEPTGKLTELTEPNRLLTDRQRSGPVRT</sequence>
<dbReference type="EMBL" id="JAHRIP010076122">
    <property type="protein sequence ID" value="MEQ2310854.1"/>
    <property type="molecule type" value="Genomic_DNA"/>
</dbReference>
<gene>
    <name evidence="2" type="ORF">AMECASPLE_013524</name>
</gene>
<protein>
    <submittedName>
        <fullName evidence="2">Uncharacterized protein</fullName>
    </submittedName>
</protein>
<organism evidence="2 3">
    <name type="scientific">Ameca splendens</name>
    <dbReference type="NCBI Taxonomy" id="208324"/>
    <lineage>
        <taxon>Eukaryota</taxon>
        <taxon>Metazoa</taxon>
        <taxon>Chordata</taxon>
        <taxon>Craniata</taxon>
        <taxon>Vertebrata</taxon>
        <taxon>Euteleostomi</taxon>
        <taxon>Actinopterygii</taxon>
        <taxon>Neopterygii</taxon>
        <taxon>Teleostei</taxon>
        <taxon>Neoteleostei</taxon>
        <taxon>Acanthomorphata</taxon>
        <taxon>Ovalentaria</taxon>
        <taxon>Atherinomorphae</taxon>
        <taxon>Cyprinodontiformes</taxon>
        <taxon>Goodeidae</taxon>
        <taxon>Ameca</taxon>
    </lineage>
</organism>